<comment type="caution">
    <text evidence="6">The sequence shown here is derived from an EMBL/GenBank/DDBJ whole genome shotgun (WGS) entry which is preliminary data.</text>
</comment>
<dbReference type="InterPro" id="IPR008011">
    <property type="entry name" value="Complex1_LYR_dom"/>
</dbReference>
<protein>
    <recommendedName>
        <fullName evidence="5">Complex 1 LYR protein domain-containing protein</fullName>
    </recommendedName>
</protein>
<evidence type="ECO:0000313" key="6">
    <source>
        <dbReference type="EMBL" id="KAK9144866.1"/>
    </source>
</evidence>
<dbReference type="Pfam" id="PF05347">
    <property type="entry name" value="Complex1_LYR"/>
    <property type="match status" value="1"/>
</dbReference>
<evidence type="ECO:0000256" key="2">
    <source>
        <dbReference type="ARBA" id="ARBA00023128"/>
    </source>
</evidence>
<feature type="domain" description="Complex 1 LYR protein" evidence="5">
    <location>
        <begin position="7"/>
        <end position="67"/>
    </location>
</feature>
<dbReference type="InterPro" id="IPR045295">
    <property type="entry name" value="Complex1_LYR_SDHAF1_LYRM8"/>
</dbReference>
<proteinExistence type="inferred from homology"/>
<comment type="similarity">
    <text evidence="4">Belongs to the complex I LYR family. SDHAF1 subfamily.</text>
</comment>
<evidence type="ECO:0000259" key="5">
    <source>
        <dbReference type="Pfam" id="PF05347"/>
    </source>
</evidence>
<sequence>MVTGLQKQVLGLYRGFMRAARGKAPEERRRMEAIVSAEFRRNAAAVERKNFMYIEYLLRRGARQLDQLKSADTVALSTFTLHRSHSSSDDASSG</sequence>
<evidence type="ECO:0000313" key="7">
    <source>
        <dbReference type="Proteomes" id="UP001417504"/>
    </source>
</evidence>
<organism evidence="6 7">
    <name type="scientific">Stephania japonica</name>
    <dbReference type="NCBI Taxonomy" id="461633"/>
    <lineage>
        <taxon>Eukaryota</taxon>
        <taxon>Viridiplantae</taxon>
        <taxon>Streptophyta</taxon>
        <taxon>Embryophyta</taxon>
        <taxon>Tracheophyta</taxon>
        <taxon>Spermatophyta</taxon>
        <taxon>Magnoliopsida</taxon>
        <taxon>Ranunculales</taxon>
        <taxon>Menispermaceae</taxon>
        <taxon>Menispermoideae</taxon>
        <taxon>Cissampelideae</taxon>
        <taxon>Stephania</taxon>
    </lineage>
</organism>
<gene>
    <name evidence="6" type="ORF">Sjap_004769</name>
</gene>
<dbReference type="GO" id="GO:0005759">
    <property type="term" value="C:mitochondrial matrix"/>
    <property type="evidence" value="ECO:0007669"/>
    <property type="project" value="UniProtKB-SubCell"/>
</dbReference>
<dbReference type="GO" id="GO:0034553">
    <property type="term" value="P:mitochondrial respiratory chain complex II assembly"/>
    <property type="evidence" value="ECO:0007669"/>
    <property type="project" value="InterPro"/>
</dbReference>
<dbReference type="PANTHER" id="PTHR13675:SF1">
    <property type="entry name" value="SUCCINATE DEHYDROGENASE ASSEMBLY FACTOR 1, MITOCHONDRIAL"/>
    <property type="match status" value="1"/>
</dbReference>
<evidence type="ECO:0000256" key="4">
    <source>
        <dbReference type="ARBA" id="ARBA00025715"/>
    </source>
</evidence>
<keyword evidence="7" id="KW-1185">Reference proteome</keyword>
<evidence type="ECO:0000256" key="3">
    <source>
        <dbReference type="ARBA" id="ARBA00023186"/>
    </source>
</evidence>
<keyword evidence="2" id="KW-0496">Mitochondrion</keyword>
<accession>A0AAP0PL74</accession>
<keyword evidence="3" id="KW-0143">Chaperone</keyword>
<dbReference type="PANTHER" id="PTHR13675">
    <property type="entry name" value="LYR MOTIF-CONTAINING PROTEIN 2"/>
    <property type="match status" value="1"/>
</dbReference>
<dbReference type="Proteomes" id="UP001417504">
    <property type="component" value="Unassembled WGS sequence"/>
</dbReference>
<name>A0AAP0PL74_9MAGN</name>
<dbReference type="AlphaFoldDB" id="A0AAP0PL74"/>
<reference evidence="6 7" key="1">
    <citation type="submission" date="2024-01" db="EMBL/GenBank/DDBJ databases">
        <title>Genome assemblies of Stephania.</title>
        <authorList>
            <person name="Yang L."/>
        </authorList>
    </citation>
    <scope>NUCLEOTIDE SEQUENCE [LARGE SCALE GENOMIC DNA]</scope>
    <source>
        <strain evidence="6">QJT</strain>
        <tissue evidence="6">Leaf</tissue>
    </source>
</reference>
<dbReference type="CDD" id="cd20268">
    <property type="entry name" value="Complex1_LYR_SDHAF1_LYRM8"/>
    <property type="match status" value="1"/>
</dbReference>
<comment type="subcellular location">
    <subcellularLocation>
        <location evidence="1">Mitochondrion matrix</location>
    </subcellularLocation>
</comment>
<evidence type="ECO:0000256" key="1">
    <source>
        <dbReference type="ARBA" id="ARBA00004305"/>
    </source>
</evidence>
<dbReference type="EMBL" id="JBBNAE010000002">
    <property type="protein sequence ID" value="KAK9144866.1"/>
    <property type="molecule type" value="Genomic_DNA"/>
</dbReference>